<organism evidence="2 3">
    <name type="scientific">candidate division TA06 bacterium SM1_40</name>
    <dbReference type="NCBI Taxonomy" id="1703773"/>
    <lineage>
        <taxon>Bacteria</taxon>
        <taxon>Bacteria division TA06</taxon>
    </lineage>
</organism>
<name>A0A0S8J9I9_UNCT6</name>
<comment type="caution">
    <text evidence="2">The sequence shown here is derived from an EMBL/GenBank/DDBJ whole genome shotgun (WGS) entry which is preliminary data.</text>
</comment>
<feature type="transmembrane region" description="Helical" evidence="1">
    <location>
        <begin position="285"/>
        <end position="304"/>
    </location>
</feature>
<dbReference type="Proteomes" id="UP000051035">
    <property type="component" value="Unassembled WGS sequence"/>
</dbReference>
<proteinExistence type="predicted"/>
<evidence type="ECO:0000256" key="1">
    <source>
        <dbReference type="SAM" id="Phobius"/>
    </source>
</evidence>
<gene>
    <name evidence="2" type="ORF">AMJ71_09770</name>
</gene>
<evidence type="ECO:0000313" key="2">
    <source>
        <dbReference type="EMBL" id="KPL06404.1"/>
    </source>
</evidence>
<reference evidence="2 3" key="1">
    <citation type="journal article" date="2015" name="Microbiome">
        <title>Genomic resolution of linkages in carbon, nitrogen, and sulfur cycling among widespread estuary sediment bacteria.</title>
        <authorList>
            <person name="Baker B.J."/>
            <person name="Lazar C.S."/>
            <person name="Teske A.P."/>
            <person name="Dick G.J."/>
        </authorList>
    </citation>
    <scope>NUCLEOTIDE SEQUENCE [LARGE SCALE GENOMIC DNA]</scope>
    <source>
        <strain evidence="2">SM1_40</strain>
    </source>
</reference>
<feature type="transmembrane region" description="Helical" evidence="1">
    <location>
        <begin position="24"/>
        <end position="43"/>
    </location>
</feature>
<sequence>MNGRGEMKQKRTWQEHLQALDRRIIYLLIALAVVIPFFFPLGLPTNVTEPVRQVFDYVETLPPGSVVLISFDFGPSTMPEMYPMVRAVLRHCFVRDLVVIGVANHPDGTALGRIAMSEVAADYGKVNQEDYVYLGYMAGASAVMLAIGRDLHGVYPRDYSGVPIGEIELLEEVHTYNDIDLVVSIAATALAEFWVLYANTPYRQQVALGVTAVQALNFYPYLDTGQAIGLLGGMKGASEYEKLVNDLEEELGIAEARRRALPEAQLRALERRFREASIGMDSQSIVHAAIIAFIVLGNAAFFTLRRRRRAEELAESARGKGTD</sequence>
<dbReference type="AlphaFoldDB" id="A0A0S8J9I9"/>
<protein>
    <submittedName>
        <fullName evidence="2">Uncharacterized protein</fullName>
    </submittedName>
</protein>
<dbReference type="EMBL" id="LJVA01000145">
    <property type="protein sequence ID" value="KPL06404.1"/>
    <property type="molecule type" value="Genomic_DNA"/>
</dbReference>
<accession>A0A0S8J9I9</accession>
<keyword evidence="1" id="KW-0472">Membrane</keyword>
<evidence type="ECO:0000313" key="3">
    <source>
        <dbReference type="Proteomes" id="UP000051035"/>
    </source>
</evidence>
<keyword evidence="1" id="KW-0812">Transmembrane</keyword>
<keyword evidence="1" id="KW-1133">Transmembrane helix</keyword>